<evidence type="ECO:0000256" key="3">
    <source>
        <dbReference type="ARBA" id="ARBA00022741"/>
    </source>
</evidence>
<dbReference type="EMBL" id="FTNR01000008">
    <property type="protein sequence ID" value="SIS04421.1"/>
    <property type="molecule type" value="Genomic_DNA"/>
</dbReference>
<keyword evidence="1" id="KW-0963">Cytoplasm</keyword>
<dbReference type="InterPro" id="IPR016557">
    <property type="entry name" value="Cyc_diphosphoglycerate_synth"/>
</dbReference>
<dbReference type="Proteomes" id="UP000185936">
    <property type="component" value="Unassembled WGS sequence"/>
</dbReference>
<dbReference type="GO" id="GO:0036356">
    <property type="term" value="F:cyclic 2,3-diphosphoglycerate synthetase activity"/>
    <property type="evidence" value="ECO:0007669"/>
    <property type="project" value="InterPro"/>
</dbReference>
<dbReference type="GO" id="GO:0006094">
    <property type="term" value="P:gluconeogenesis"/>
    <property type="evidence" value="ECO:0007669"/>
    <property type="project" value="InterPro"/>
</dbReference>
<keyword evidence="4" id="KW-0067">ATP-binding</keyword>
<dbReference type="STRING" id="308853.SAMN05421752_108153"/>
<protein>
    <submittedName>
        <fullName evidence="5">Cyclic 2,3-diphosphoglycerate synthetase</fullName>
    </submittedName>
</protein>
<sequence length="489" mass="51763">MARTVLKPMSETSTDTGIPLHLSDATLDRFDGDDVVCLVDGEHYPPVTTATLDALESNGAIVSGLVFLGGTEKIENPTAELATTGTTDAAQIYTGKAADGDVLEAIERAILEQDPSFVVDLSDEPVVTYEDRFEIASTILTHGVDYVGADFVFESPEANDVLEQPSLSIIGTGKRIGKTAVGVSIARTMDEEGYDPTMVCMGRGGPPDPVVIDTSERTIDADALIELAERGEHAASDYLEDALLAGVPTVGCRRCGGGMAGNPVASNVVSGAEQTVDLADGFVIMEGSGATMPPVETDARIVLIGAAQPLEHILQYFGQYRVQTSDLAVVTMCEEPLASDEKVRQIEEGITSIAPDLEYLLTTFRPEPGEDVSGRSVFVATTAPESVAPTIETALEEEHGCDVVGLSTNLSNRPKLRADLDEGMGEADVLLTEIKAASIDVAGRYAKENGLEIVFMHNEATPIRGSVDSLDAGVLSLCERTLADRQPEE</sequence>
<proteinExistence type="predicted"/>
<keyword evidence="3" id="KW-0547">Nucleotide-binding</keyword>
<dbReference type="AlphaFoldDB" id="A0A1N7FVS5"/>
<dbReference type="GO" id="GO:0016874">
    <property type="term" value="F:ligase activity"/>
    <property type="evidence" value="ECO:0007669"/>
    <property type="project" value="UniProtKB-KW"/>
</dbReference>
<keyword evidence="6" id="KW-1185">Reference proteome</keyword>
<dbReference type="GO" id="GO:0005737">
    <property type="term" value="C:cytoplasm"/>
    <property type="evidence" value="ECO:0007669"/>
    <property type="project" value="InterPro"/>
</dbReference>
<dbReference type="GO" id="GO:0005524">
    <property type="term" value="F:ATP binding"/>
    <property type="evidence" value="ECO:0007669"/>
    <property type="project" value="UniProtKB-KW"/>
</dbReference>
<gene>
    <name evidence="5" type="ORF">SAMN05421752_108153</name>
</gene>
<evidence type="ECO:0000256" key="1">
    <source>
        <dbReference type="ARBA" id="ARBA00022490"/>
    </source>
</evidence>
<evidence type="ECO:0000256" key="4">
    <source>
        <dbReference type="ARBA" id="ARBA00022840"/>
    </source>
</evidence>
<accession>A0A1N7FVS5</accession>
<evidence type="ECO:0000313" key="5">
    <source>
        <dbReference type="EMBL" id="SIS04421.1"/>
    </source>
</evidence>
<name>A0A1N7FVS5_9EURY</name>
<keyword evidence="2" id="KW-0436">Ligase</keyword>
<dbReference type="PIRSF" id="PIRSF009445">
    <property type="entry name" value="Cyc_PG_syn"/>
    <property type="match status" value="1"/>
</dbReference>
<organism evidence="5 6">
    <name type="scientific">Natronorubrum thiooxidans</name>
    <dbReference type="NCBI Taxonomy" id="308853"/>
    <lineage>
        <taxon>Archaea</taxon>
        <taxon>Methanobacteriati</taxon>
        <taxon>Methanobacteriota</taxon>
        <taxon>Stenosarchaea group</taxon>
        <taxon>Halobacteria</taxon>
        <taxon>Halobacteriales</taxon>
        <taxon>Natrialbaceae</taxon>
        <taxon>Natronorubrum</taxon>
    </lineage>
</organism>
<evidence type="ECO:0000256" key="2">
    <source>
        <dbReference type="ARBA" id="ARBA00022598"/>
    </source>
</evidence>
<reference evidence="6" key="1">
    <citation type="submission" date="2017-01" db="EMBL/GenBank/DDBJ databases">
        <authorList>
            <person name="Varghese N."/>
            <person name="Submissions S."/>
        </authorList>
    </citation>
    <scope>NUCLEOTIDE SEQUENCE [LARGE SCALE GENOMIC DNA]</scope>
    <source>
        <strain evidence="6">type strain: HArc-</strain>
    </source>
</reference>
<evidence type="ECO:0000313" key="6">
    <source>
        <dbReference type="Proteomes" id="UP000185936"/>
    </source>
</evidence>